<protein>
    <submittedName>
        <fullName evidence="1">Uncharacterized protein</fullName>
    </submittedName>
</protein>
<reference evidence="1" key="1">
    <citation type="submission" date="2014-07" db="EMBL/GenBank/DDBJ databases">
        <title>Identification of a novel salt tolerance gene in wild soybean by whole-genome sequencing.</title>
        <authorList>
            <person name="Lam H.-M."/>
            <person name="Qi X."/>
            <person name="Li M.-W."/>
            <person name="Liu X."/>
            <person name="Xie M."/>
            <person name="Ni M."/>
            <person name="Xu X."/>
        </authorList>
    </citation>
    <scope>NUCLEOTIDE SEQUENCE [LARGE SCALE GENOMIC DNA]</scope>
    <source>
        <tissue evidence="1">Root</tissue>
    </source>
</reference>
<dbReference type="EMBL" id="KN650818">
    <property type="protein sequence ID" value="KHN31640.1"/>
    <property type="molecule type" value="Genomic_DNA"/>
</dbReference>
<evidence type="ECO:0000313" key="1">
    <source>
        <dbReference type="EMBL" id="KHN31640.1"/>
    </source>
</evidence>
<dbReference type="AlphaFoldDB" id="A0A0B2RE53"/>
<gene>
    <name evidence="1" type="ORF">glysoja_047060</name>
</gene>
<proteinExistence type="predicted"/>
<dbReference type="Proteomes" id="UP000053555">
    <property type="component" value="Unassembled WGS sequence"/>
</dbReference>
<sequence length="85" mass="9236">MFNLNLNLDTVFACAVGVFEFVVGILPSTVSEASIFPNLLSVRISTTSIFAHRAASASAFAFAIEQKVPEDGSMDHARWDSLAWK</sequence>
<organism evidence="1">
    <name type="scientific">Glycine soja</name>
    <name type="common">Wild soybean</name>
    <dbReference type="NCBI Taxonomy" id="3848"/>
    <lineage>
        <taxon>Eukaryota</taxon>
        <taxon>Viridiplantae</taxon>
        <taxon>Streptophyta</taxon>
        <taxon>Embryophyta</taxon>
        <taxon>Tracheophyta</taxon>
        <taxon>Spermatophyta</taxon>
        <taxon>Magnoliopsida</taxon>
        <taxon>eudicotyledons</taxon>
        <taxon>Gunneridae</taxon>
        <taxon>Pentapetalae</taxon>
        <taxon>rosids</taxon>
        <taxon>fabids</taxon>
        <taxon>Fabales</taxon>
        <taxon>Fabaceae</taxon>
        <taxon>Papilionoideae</taxon>
        <taxon>50 kb inversion clade</taxon>
        <taxon>NPAAA clade</taxon>
        <taxon>indigoferoid/millettioid clade</taxon>
        <taxon>Phaseoleae</taxon>
        <taxon>Glycine</taxon>
        <taxon>Glycine subgen. Soja</taxon>
    </lineage>
</organism>
<accession>A0A0B2RE53</accession>
<name>A0A0B2RE53_GLYSO</name>